<comment type="caution">
    <text evidence="1">The sequence shown here is derived from an EMBL/GenBank/DDBJ whole genome shotgun (WGS) entry which is preliminary data.</text>
</comment>
<keyword evidence="2" id="KW-1185">Reference proteome</keyword>
<dbReference type="Gene3D" id="1.10.3210.10">
    <property type="entry name" value="Hypothetical protein af1432"/>
    <property type="match status" value="1"/>
</dbReference>
<accession>A0A2S5A837</accession>
<dbReference type="SUPFAM" id="SSF109604">
    <property type="entry name" value="HD-domain/PDEase-like"/>
    <property type="match status" value="1"/>
</dbReference>
<gene>
    <name evidence="1" type="ORF">C3K47_03185</name>
</gene>
<dbReference type="RefSeq" id="WP_103787656.1">
    <property type="nucleotide sequence ID" value="NZ_PQVF01000002.1"/>
</dbReference>
<dbReference type="Proteomes" id="UP000236893">
    <property type="component" value="Unassembled WGS sequence"/>
</dbReference>
<dbReference type="GO" id="GO:0016787">
    <property type="term" value="F:hydrolase activity"/>
    <property type="evidence" value="ECO:0007669"/>
    <property type="project" value="UniProtKB-KW"/>
</dbReference>
<sequence length="175" mass="20736">MLTHPIIEKVMEENKSVINADFNRYRNHVYRVFNLCLKLDNTVENIDKYAIAAVFHDLGIWTHHTFDYLHPSVALANEYLLRINRVDWQEEITLMIDMHHKINRYTGHYENTVETFRQADWIDVTQGALHFNLSKAVINEIKALFPNLGFHAFLLKQSSLNFLKHPFNPLPMFKR</sequence>
<keyword evidence="1" id="KW-0378">Hydrolase</keyword>
<reference evidence="1 2" key="1">
    <citation type="submission" date="2018-01" db="EMBL/GenBank/DDBJ databases">
        <authorList>
            <person name="Gaut B.S."/>
            <person name="Morton B.R."/>
            <person name="Clegg M.T."/>
            <person name="Duvall M.R."/>
        </authorList>
    </citation>
    <scope>NUCLEOTIDE SEQUENCE [LARGE SCALE GENOMIC DNA]</scope>
    <source>
        <strain evidence="1 2">HR-AV</strain>
    </source>
</reference>
<dbReference type="AlphaFoldDB" id="A0A2S5A837"/>
<dbReference type="EMBL" id="PQVF01000002">
    <property type="protein sequence ID" value="POY38417.1"/>
    <property type="molecule type" value="Genomic_DNA"/>
</dbReference>
<evidence type="ECO:0000313" key="1">
    <source>
        <dbReference type="EMBL" id="POY38417.1"/>
    </source>
</evidence>
<dbReference type="OrthoDB" id="459260at2"/>
<protein>
    <submittedName>
        <fullName evidence="1">Phosphohydrolase</fullName>
    </submittedName>
</protein>
<name>A0A2S5A837_9SPHI</name>
<evidence type="ECO:0000313" key="2">
    <source>
        <dbReference type="Proteomes" id="UP000236893"/>
    </source>
</evidence>
<proteinExistence type="predicted"/>
<organism evidence="1 2">
    <name type="scientific">Solitalea longa</name>
    <dbReference type="NCBI Taxonomy" id="2079460"/>
    <lineage>
        <taxon>Bacteria</taxon>
        <taxon>Pseudomonadati</taxon>
        <taxon>Bacteroidota</taxon>
        <taxon>Sphingobacteriia</taxon>
        <taxon>Sphingobacteriales</taxon>
        <taxon>Sphingobacteriaceae</taxon>
        <taxon>Solitalea</taxon>
    </lineage>
</organism>